<dbReference type="InterPro" id="IPR022675">
    <property type="entry name" value="G6P_DH_C"/>
</dbReference>
<dbReference type="GO" id="GO:0009051">
    <property type="term" value="P:pentose-phosphate shunt, oxidative branch"/>
    <property type="evidence" value="ECO:0007669"/>
    <property type="project" value="TreeGrafter"/>
</dbReference>
<evidence type="ECO:0000256" key="5">
    <source>
        <dbReference type="ARBA" id="ARBA00023277"/>
    </source>
</evidence>
<feature type="binding site" evidence="6">
    <location>
        <position position="205"/>
    </location>
    <ligand>
        <name>substrate</name>
    </ligand>
</feature>
<evidence type="ECO:0000313" key="9">
    <source>
        <dbReference type="EMBL" id="SFE22389.1"/>
    </source>
</evidence>
<evidence type="ECO:0000256" key="6">
    <source>
        <dbReference type="HAMAP-Rule" id="MF_00966"/>
    </source>
</evidence>
<dbReference type="Proteomes" id="UP000183410">
    <property type="component" value="Unassembled WGS sequence"/>
</dbReference>
<feature type="binding site" evidence="6">
    <location>
        <position position="243"/>
    </location>
    <ligand>
        <name>substrate</name>
    </ligand>
</feature>
<dbReference type="Pfam" id="PF02781">
    <property type="entry name" value="G6PD_C"/>
    <property type="match status" value="1"/>
</dbReference>
<comment type="function">
    <text evidence="6">Catalyzes the oxidation of glucose 6-phosphate to 6-phosphogluconolactone.</text>
</comment>
<evidence type="ECO:0000313" key="10">
    <source>
        <dbReference type="Proteomes" id="UP000183410"/>
    </source>
</evidence>
<comment type="similarity">
    <text evidence="6">Belongs to the glucose-6-phosphate dehydrogenase family.</text>
</comment>
<dbReference type="UniPathway" id="UPA00115">
    <property type="reaction ID" value="UER00408"/>
</dbReference>
<dbReference type="PIRSF" id="PIRSF000110">
    <property type="entry name" value="G6PD"/>
    <property type="match status" value="1"/>
</dbReference>
<dbReference type="GO" id="GO:0006006">
    <property type="term" value="P:glucose metabolic process"/>
    <property type="evidence" value="ECO:0007669"/>
    <property type="project" value="UniProtKB-KW"/>
</dbReference>
<comment type="catalytic activity">
    <reaction evidence="6">
        <text>D-glucose 6-phosphate + NADP(+) = 6-phospho-D-glucono-1,5-lactone + NADPH + H(+)</text>
        <dbReference type="Rhea" id="RHEA:15841"/>
        <dbReference type="ChEBI" id="CHEBI:15378"/>
        <dbReference type="ChEBI" id="CHEBI:57783"/>
        <dbReference type="ChEBI" id="CHEBI:57955"/>
        <dbReference type="ChEBI" id="CHEBI:58349"/>
        <dbReference type="ChEBI" id="CHEBI:61548"/>
        <dbReference type="EC" id="1.1.1.49"/>
    </reaction>
</comment>
<dbReference type="NCBIfam" id="TIGR00871">
    <property type="entry name" value="zwf"/>
    <property type="match status" value="1"/>
</dbReference>
<dbReference type="SUPFAM" id="SSF51735">
    <property type="entry name" value="NAD(P)-binding Rossmann-fold domains"/>
    <property type="match status" value="1"/>
</dbReference>
<protein>
    <recommendedName>
        <fullName evidence="6">Glucose-6-phosphate 1-dehydrogenase</fullName>
        <shortName evidence="6">G6PD</shortName>
        <ecNumber evidence="6">1.1.1.49</ecNumber>
    </recommendedName>
</protein>
<keyword evidence="3 6" id="KW-0521">NADP</keyword>
<evidence type="ECO:0000256" key="4">
    <source>
        <dbReference type="ARBA" id="ARBA00023002"/>
    </source>
</evidence>
<keyword evidence="10" id="KW-1185">Reference proteome</keyword>
<comment type="pathway">
    <text evidence="1 6">Carbohydrate degradation; pentose phosphate pathway; D-ribulose 5-phosphate from D-glucose 6-phosphate (oxidative stage): step 1/3.</text>
</comment>
<feature type="binding site" evidence="6">
    <location>
        <position position="209"/>
    </location>
    <ligand>
        <name>substrate</name>
    </ligand>
</feature>
<dbReference type="Gene3D" id="3.40.50.720">
    <property type="entry name" value="NAD(P)-binding Rossmann-like Domain"/>
    <property type="match status" value="1"/>
</dbReference>
<feature type="active site" description="Proton acceptor" evidence="6">
    <location>
        <position position="267"/>
    </location>
</feature>
<keyword evidence="5 6" id="KW-0119">Carbohydrate metabolism</keyword>
<dbReference type="Gene3D" id="3.30.360.10">
    <property type="entry name" value="Dihydrodipicolinate Reductase, domain 2"/>
    <property type="match status" value="1"/>
</dbReference>
<dbReference type="GO" id="GO:0005829">
    <property type="term" value="C:cytosol"/>
    <property type="evidence" value="ECO:0007669"/>
    <property type="project" value="TreeGrafter"/>
</dbReference>
<dbReference type="AlphaFoldDB" id="A0A1I1YSH5"/>
<dbReference type="GO" id="GO:0004345">
    <property type="term" value="F:glucose-6-phosphate dehydrogenase activity"/>
    <property type="evidence" value="ECO:0007669"/>
    <property type="project" value="UniProtKB-UniRule"/>
</dbReference>
<feature type="binding site" evidence="6">
    <location>
        <position position="262"/>
    </location>
    <ligand>
        <name>substrate</name>
    </ligand>
</feature>
<dbReference type="SUPFAM" id="SSF55347">
    <property type="entry name" value="Glyceraldehyde-3-phosphate dehydrogenase-like, C-terminal domain"/>
    <property type="match status" value="1"/>
</dbReference>
<proteinExistence type="inferred from homology"/>
<keyword evidence="2 6" id="KW-0313">Glucose metabolism</keyword>
<comment type="caution">
    <text evidence="6">Lacks conserved residue(s) required for the propagation of feature annotation.</text>
</comment>
<sequence length="533" mass="60858">MLHMQPLCYEVTSDQQSSMLEGERNMEATTFVLFGATGDLAKRKIYPALYNLFVDQKLPQSFSLIGLGRRELSDATFQANVEQSLRDFSRREVTDPASVKAFIQAFRYSVLNIDHKEDYQKLLGMIEKREEELQLSPNRLFYLSVGPEFFETIAANIQASGLGSAKGWKRLVIEKPFGHDLQSARDLNEKLSKAFAEDEIFRIDHYLGKPIVQRLEALQQTNPVIQALWNNHYIANVQITANETVGVEERAGYYDHVGALRDMFQNHLLQLLMMTAIQLPQKSDAEKVRFKKKQVMEALEPLQKQDVSLSVIRGQYKAGKVQGKPVVGYTSEPGIAETSMNDTFIAAKLQIDDFFWRGVPFYIRTGKRMKEKSTRIVIEFKEPLKQTSLAPDDRIAPNLLVIEMSPNEGITLQLNTKDSQHNGEFKPIQIDLHPSGGELPEAYENLIHDALNGNPTFFAHWHEVELSWAWVQPILEAFEEKLVPLHSYAAGTYGPAESDELLAQDGYHWWFDSKLEQENETEEGIEYAYHTNH</sequence>
<dbReference type="PRINTS" id="PR00079">
    <property type="entry name" value="G6PDHDRGNASE"/>
</dbReference>
<accession>A0A1I1YSH5</accession>
<dbReference type="Pfam" id="PF00479">
    <property type="entry name" value="G6PD_N"/>
    <property type="match status" value="1"/>
</dbReference>
<dbReference type="EC" id="1.1.1.49" evidence="6"/>
<organism evidence="9 10">
    <name type="scientific">Paenibacillus algorifonticola</name>
    <dbReference type="NCBI Taxonomy" id="684063"/>
    <lineage>
        <taxon>Bacteria</taxon>
        <taxon>Bacillati</taxon>
        <taxon>Bacillota</taxon>
        <taxon>Bacilli</taxon>
        <taxon>Bacillales</taxon>
        <taxon>Paenibacillaceae</taxon>
        <taxon>Paenibacillus</taxon>
    </lineage>
</organism>
<feature type="binding site" evidence="6">
    <location>
        <begin position="35"/>
        <end position="42"/>
    </location>
    <ligand>
        <name>NADP(+)</name>
        <dbReference type="ChEBI" id="CHEBI:58349"/>
    </ligand>
</feature>
<feature type="binding site" evidence="6">
    <location>
        <position position="372"/>
    </location>
    <ligand>
        <name>substrate</name>
    </ligand>
</feature>
<gene>
    <name evidence="6" type="primary">zwf</name>
    <name evidence="9" type="ORF">SAMN04487969_101749</name>
</gene>
<dbReference type="InterPro" id="IPR036291">
    <property type="entry name" value="NAD(P)-bd_dom_sf"/>
</dbReference>
<evidence type="ECO:0000259" key="7">
    <source>
        <dbReference type="Pfam" id="PF00479"/>
    </source>
</evidence>
<dbReference type="InterPro" id="IPR001282">
    <property type="entry name" value="G6P_DH"/>
</dbReference>
<feature type="binding site" evidence="6">
    <location>
        <position position="69"/>
    </location>
    <ligand>
        <name>NADP(+)</name>
        <dbReference type="ChEBI" id="CHEBI:58349"/>
    </ligand>
</feature>
<keyword evidence="4 6" id="KW-0560">Oxidoreductase</keyword>
<evidence type="ECO:0000256" key="3">
    <source>
        <dbReference type="ARBA" id="ARBA00022857"/>
    </source>
</evidence>
<dbReference type="PANTHER" id="PTHR23429:SF0">
    <property type="entry name" value="GLUCOSE-6-PHOSPHATE 1-DEHYDROGENASE"/>
    <property type="match status" value="1"/>
</dbReference>
<reference evidence="10" key="1">
    <citation type="submission" date="2016-10" db="EMBL/GenBank/DDBJ databases">
        <authorList>
            <person name="Varghese N."/>
            <person name="Submissions S."/>
        </authorList>
    </citation>
    <scope>NUCLEOTIDE SEQUENCE [LARGE SCALE GENOMIC DNA]</scope>
    <source>
        <strain evidence="10">CGMCC 1.10223</strain>
    </source>
</reference>
<dbReference type="EMBL" id="FONN01000001">
    <property type="protein sequence ID" value="SFE22389.1"/>
    <property type="molecule type" value="Genomic_DNA"/>
</dbReference>
<feature type="binding site" evidence="6">
    <location>
        <position position="175"/>
    </location>
    <ligand>
        <name>NADP(+)</name>
        <dbReference type="ChEBI" id="CHEBI:58349"/>
    </ligand>
</feature>
<evidence type="ECO:0000256" key="1">
    <source>
        <dbReference type="ARBA" id="ARBA00004937"/>
    </source>
</evidence>
<evidence type="ECO:0000259" key="8">
    <source>
        <dbReference type="Pfam" id="PF02781"/>
    </source>
</evidence>
<feature type="domain" description="Glucose-6-phosphate dehydrogenase C-terminal" evidence="8">
    <location>
        <begin position="217"/>
        <end position="510"/>
    </location>
</feature>
<dbReference type="HAMAP" id="MF_00966">
    <property type="entry name" value="G6PD"/>
    <property type="match status" value="1"/>
</dbReference>
<evidence type="ECO:0000256" key="2">
    <source>
        <dbReference type="ARBA" id="ARBA00022526"/>
    </source>
</evidence>
<dbReference type="GO" id="GO:0050661">
    <property type="term" value="F:NADP binding"/>
    <property type="evidence" value="ECO:0007669"/>
    <property type="project" value="UniProtKB-UniRule"/>
</dbReference>
<feature type="domain" description="Glucose-6-phosphate dehydrogenase NAD-binding" evidence="7">
    <location>
        <begin position="32"/>
        <end position="213"/>
    </location>
</feature>
<dbReference type="PANTHER" id="PTHR23429">
    <property type="entry name" value="GLUCOSE-6-PHOSPHATE 1-DEHYDROGENASE G6PD"/>
    <property type="match status" value="1"/>
</dbReference>
<feature type="binding site" evidence="6">
    <location>
        <position position="367"/>
    </location>
    <ligand>
        <name>substrate</name>
    </ligand>
</feature>
<name>A0A1I1YSH5_9BACL</name>
<dbReference type="InterPro" id="IPR022674">
    <property type="entry name" value="G6P_DH_NAD-bd"/>
</dbReference>